<dbReference type="Proteomes" id="UP000683925">
    <property type="component" value="Unassembled WGS sequence"/>
</dbReference>
<keyword evidence="1" id="KW-0812">Transmembrane</keyword>
<proteinExistence type="predicted"/>
<evidence type="ECO:0000313" key="2">
    <source>
        <dbReference type="EMBL" id="CAD8215435.1"/>
    </source>
</evidence>
<evidence type="ECO:0008006" key="4">
    <source>
        <dbReference type="Google" id="ProtNLM"/>
    </source>
</evidence>
<dbReference type="EMBL" id="CAJJDP010000258">
    <property type="protein sequence ID" value="CAD8215435.1"/>
    <property type="molecule type" value="Genomic_DNA"/>
</dbReference>
<sequence length="184" mass="22044">MMRVCSVKSGTILNFEIYLFLISSWLNKAYVQCFQNHFSYSYARGILKKLSYETKSICSFEQIHITMFWVICRFNEIQFKINQKIKYQLNLLIYDFKHPKSLKMLDLQNINSPSRFPIKLRFLKMIQIIGIVVEIIILLICFDLRCLQIYIIRIPLKQAIQQVSGFMIKEIKLNHQMDSLYRRP</sequence>
<organism evidence="2 3">
    <name type="scientific">Paramecium octaurelia</name>
    <dbReference type="NCBI Taxonomy" id="43137"/>
    <lineage>
        <taxon>Eukaryota</taxon>
        <taxon>Sar</taxon>
        <taxon>Alveolata</taxon>
        <taxon>Ciliophora</taxon>
        <taxon>Intramacronucleata</taxon>
        <taxon>Oligohymenophorea</taxon>
        <taxon>Peniculida</taxon>
        <taxon>Parameciidae</taxon>
        <taxon>Paramecium</taxon>
    </lineage>
</organism>
<protein>
    <recommendedName>
        <fullName evidence="4">Transmembrane protein</fullName>
    </recommendedName>
</protein>
<dbReference type="AlphaFoldDB" id="A0A8S1YM14"/>
<keyword evidence="3" id="KW-1185">Reference proteome</keyword>
<gene>
    <name evidence="2" type="ORF">POCTA_138.1.T2540004</name>
</gene>
<evidence type="ECO:0000256" key="1">
    <source>
        <dbReference type="SAM" id="Phobius"/>
    </source>
</evidence>
<evidence type="ECO:0000313" key="3">
    <source>
        <dbReference type="Proteomes" id="UP000683925"/>
    </source>
</evidence>
<feature type="transmembrane region" description="Helical" evidence="1">
    <location>
        <begin position="122"/>
        <end position="140"/>
    </location>
</feature>
<accession>A0A8S1YM14</accession>
<comment type="caution">
    <text evidence="2">The sequence shown here is derived from an EMBL/GenBank/DDBJ whole genome shotgun (WGS) entry which is preliminary data.</text>
</comment>
<name>A0A8S1YM14_PAROT</name>
<reference evidence="2" key="1">
    <citation type="submission" date="2021-01" db="EMBL/GenBank/DDBJ databases">
        <authorList>
            <consortium name="Genoscope - CEA"/>
            <person name="William W."/>
        </authorList>
    </citation>
    <scope>NUCLEOTIDE SEQUENCE</scope>
</reference>
<keyword evidence="1" id="KW-0472">Membrane</keyword>
<keyword evidence="1" id="KW-1133">Transmembrane helix</keyword>